<dbReference type="Pfam" id="PF13672">
    <property type="entry name" value="PP2C_2"/>
    <property type="match status" value="1"/>
</dbReference>
<dbReference type="Proteomes" id="UP000507962">
    <property type="component" value="Unassembled WGS sequence"/>
</dbReference>
<dbReference type="RefSeq" id="WP_180136787.1">
    <property type="nucleotide sequence ID" value="NZ_CAADHO010000001.1"/>
</dbReference>
<accession>A0A4U8YGM8</accession>
<dbReference type="InterPro" id="IPR015655">
    <property type="entry name" value="PP2C"/>
</dbReference>
<gene>
    <name evidence="2" type="ORF">MSL71_1670</name>
</gene>
<dbReference type="SMART" id="SM00331">
    <property type="entry name" value="PP2C_SIG"/>
    <property type="match status" value="1"/>
</dbReference>
<keyword evidence="3" id="KW-1185">Reference proteome</keyword>
<dbReference type="SMART" id="SM00332">
    <property type="entry name" value="PP2Cc"/>
    <property type="match status" value="1"/>
</dbReference>
<feature type="domain" description="PPM-type phosphatase" evidence="1">
    <location>
        <begin position="11"/>
        <end position="263"/>
    </location>
</feature>
<reference evidence="2 3" key="1">
    <citation type="submission" date="2019-03" db="EMBL/GenBank/DDBJ databases">
        <authorList>
            <person name="Nijsse B."/>
        </authorList>
    </citation>
    <scope>NUCLEOTIDE SEQUENCE [LARGE SCALE GENOMIC DNA]</scope>
    <source>
        <strain evidence="2">Desulfoluna butyratoxydans MSL71</strain>
    </source>
</reference>
<organism evidence="2 3">
    <name type="scientific">Desulfoluna butyratoxydans</name>
    <dbReference type="NCBI Taxonomy" id="231438"/>
    <lineage>
        <taxon>Bacteria</taxon>
        <taxon>Pseudomonadati</taxon>
        <taxon>Thermodesulfobacteriota</taxon>
        <taxon>Desulfobacteria</taxon>
        <taxon>Desulfobacterales</taxon>
        <taxon>Desulfolunaceae</taxon>
        <taxon>Desulfoluna</taxon>
    </lineage>
</organism>
<evidence type="ECO:0000313" key="2">
    <source>
        <dbReference type="EMBL" id="VFQ42546.1"/>
    </source>
</evidence>
<dbReference type="CDD" id="cd00143">
    <property type="entry name" value="PP2Cc"/>
    <property type="match status" value="1"/>
</dbReference>
<dbReference type="AlphaFoldDB" id="A0A4U8YGM8"/>
<dbReference type="GO" id="GO:0004722">
    <property type="term" value="F:protein serine/threonine phosphatase activity"/>
    <property type="evidence" value="ECO:0007669"/>
    <property type="project" value="InterPro"/>
</dbReference>
<protein>
    <submittedName>
        <fullName evidence="2">Protein phosphatase 2c</fullName>
    </submittedName>
</protein>
<evidence type="ECO:0000313" key="3">
    <source>
        <dbReference type="Proteomes" id="UP000507962"/>
    </source>
</evidence>
<dbReference type="PANTHER" id="PTHR13832">
    <property type="entry name" value="PROTEIN PHOSPHATASE 2C"/>
    <property type="match status" value="1"/>
</dbReference>
<dbReference type="Gene3D" id="3.60.40.10">
    <property type="entry name" value="PPM-type phosphatase domain"/>
    <property type="match status" value="1"/>
</dbReference>
<dbReference type="InterPro" id="IPR001932">
    <property type="entry name" value="PPM-type_phosphatase-like_dom"/>
</dbReference>
<dbReference type="EMBL" id="CAADHO010000001">
    <property type="protein sequence ID" value="VFQ42546.1"/>
    <property type="molecule type" value="Genomic_DNA"/>
</dbReference>
<dbReference type="PANTHER" id="PTHR13832:SF860">
    <property type="entry name" value="PROTEIN PHOSPHATASE PHPP"/>
    <property type="match status" value="1"/>
</dbReference>
<dbReference type="SUPFAM" id="SSF81606">
    <property type="entry name" value="PP2C-like"/>
    <property type="match status" value="1"/>
</dbReference>
<proteinExistence type="predicted"/>
<dbReference type="InterPro" id="IPR036457">
    <property type="entry name" value="PPM-type-like_dom_sf"/>
</dbReference>
<evidence type="ECO:0000259" key="1">
    <source>
        <dbReference type="PROSITE" id="PS51746"/>
    </source>
</evidence>
<dbReference type="PROSITE" id="PS51746">
    <property type="entry name" value="PPM_2"/>
    <property type="match status" value="1"/>
</dbReference>
<sequence length="263" mass="29011">MFSFLKGEDSLHAAKSDIGKKYTHNEDSFFIPEADATWAITDEKIDAGGRLYLLCDGMGGGQAGEVASSLASGWLARDFYGDPKEEIPPVRRLAELACETNARLYALAEAHDAYKGMGTTLVAAHVRDGLLSLVSMGDSRAYLFRNGCLRQLTEDHSEIWPLYTSGALTKEELRTHPRSHVLTKALVVRQDLTEDDLFMATESLEEGDFLLLCSDGLTDMVPEEEIRGVMMKKKKMAWKAQALVDAANRHGGRDNITVVLVRA</sequence>
<name>A0A4U8YGM8_9BACT</name>